<organism evidence="1 2">
    <name type="scientific">Microlunatus ginsengisoli</name>
    <dbReference type="NCBI Taxonomy" id="363863"/>
    <lineage>
        <taxon>Bacteria</taxon>
        <taxon>Bacillati</taxon>
        <taxon>Actinomycetota</taxon>
        <taxon>Actinomycetes</taxon>
        <taxon>Propionibacteriales</taxon>
        <taxon>Propionibacteriaceae</taxon>
        <taxon>Microlunatus</taxon>
    </lineage>
</organism>
<protein>
    <submittedName>
        <fullName evidence="1">Uncharacterized protein</fullName>
    </submittedName>
</protein>
<sequence>MIRIRDGFPETVGQLRPGPVPEVSSWTGTVTGLWQIPVRYDCRASSVDQARLVIARMASCDPGQVADLARTCPVFGRPEAGDPR</sequence>
<reference evidence="2" key="1">
    <citation type="journal article" date="2019" name="Int. J. Syst. Evol. Microbiol.">
        <title>The Global Catalogue of Microorganisms (GCM) 10K type strain sequencing project: providing services to taxonomists for standard genome sequencing and annotation.</title>
        <authorList>
            <consortium name="The Broad Institute Genomics Platform"/>
            <consortium name="The Broad Institute Genome Sequencing Center for Infectious Disease"/>
            <person name="Wu L."/>
            <person name="Ma J."/>
        </authorList>
    </citation>
    <scope>NUCLEOTIDE SEQUENCE [LARGE SCALE GENOMIC DNA]</scope>
    <source>
        <strain evidence="2">JCM 16929</strain>
    </source>
</reference>
<dbReference type="EMBL" id="BAABAB010000007">
    <property type="protein sequence ID" value="GAA3610597.1"/>
    <property type="molecule type" value="Genomic_DNA"/>
</dbReference>
<keyword evidence="2" id="KW-1185">Reference proteome</keyword>
<proteinExistence type="predicted"/>
<name>A0ABP6ZI82_9ACTN</name>
<evidence type="ECO:0000313" key="1">
    <source>
        <dbReference type="EMBL" id="GAA3610597.1"/>
    </source>
</evidence>
<dbReference type="Proteomes" id="UP001501490">
    <property type="component" value="Unassembled WGS sequence"/>
</dbReference>
<comment type="caution">
    <text evidence="1">The sequence shown here is derived from an EMBL/GenBank/DDBJ whole genome shotgun (WGS) entry which is preliminary data.</text>
</comment>
<accession>A0ABP6ZI82</accession>
<evidence type="ECO:0000313" key="2">
    <source>
        <dbReference type="Proteomes" id="UP001501490"/>
    </source>
</evidence>
<dbReference type="RefSeq" id="WP_344802056.1">
    <property type="nucleotide sequence ID" value="NZ_BAABAB010000007.1"/>
</dbReference>
<gene>
    <name evidence="1" type="ORF">GCM10022236_10340</name>
</gene>